<accession>A0A8S5VHN6</accession>
<proteinExistence type="predicted"/>
<name>A0A8S5VHN6_9CAUD</name>
<reference evidence="1" key="1">
    <citation type="journal article" date="2021" name="Proc. Natl. Acad. Sci. U.S.A.">
        <title>A Catalog of Tens of Thousands of Viruses from Human Metagenomes Reveals Hidden Associations with Chronic Diseases.</title>
        <authorList>
            <person name="Tisza M.J."/>
            <person name="Buck C.B."/>
        </authorList>
    </citation>
    <scope>NUCLEOTIDE SEQUENCE</scope>
    <source>
        <strain evidence="1">CtCYN4</strain>
    </source>
</reference>
<sequence length="156" mass="16953">MVKLSKSALRASAKVAGKAIKAETQKRTGRLSKQVGYWAKLNRDTGQPELQIGYYSKAQAKKKGKKVSHANPAWAEFGVKSHTISIKKANTLSDGNINYGKSVSHPGLRGQSILRNSVFNNIDAIREAQAEYLAALNKTIEAAGGKIKESEEIEDV</sequence>
<evidence type="ECO:0000313" key="1">
    <source>
        <dbReference type="EMBL" id="DAG06269.1"/>
    </source>
</evidence>
<protein>
    <submittedName>
        <fullName evidence="1">Uncharacterized protein</fullName>
    </submittedName>
</protein>
<organism evidence="1">
    <name type="scientific">Myoviridae sp. ctCYN4</name>
    <dbReference type="NCBI Taxonomy" id="2825051"/>
    <lineage>
        <taxon>Viruses</taxon>
        <taxon>Duplodnaviria</taxon>
        <taxon>Heunggongvirae</taxon>
        <taxon>Uroviricota</taxon>
        <taxon>Caudoviricetes</taxon>
    </lineage>
</organism>
<dbReference type="EMBL" id="BK016268">
    <property type="protein sequence ID" value="DAG06269.1"/>
    <property type="molecule type" value="Genomic_DNA"/>
</dbReference>